<feature type="domain" description="Glycosyltransferase subfamily 4-like N-terminal" evidence="3">
    <location>
        <begin position="761"/>
        <end position="921"/>
    </location>
</feature>
<dbReference type="PANTHER" id="PTHR41244:SF1">
    <property type="entry name" value="GLYCOSYLTRANSFERASE"/>
    <property type="match status" value="1"/>
</dbReference>
<keyword evidence="4" id="KW-0808">Transferase</keyword>
<evidence type="ECO:0000259" key="3">
    <source>
        <dbReference type="Pfam" id="PF13439"/>
    </source>
</evidence>
<dbReference type="InterPro" id="IPR001296">
    <property type="entry name" value="Glyco_trans_1"/>
</dbReference>
<dbReference type="SUPFAM" id="SSF53756">
    <property type="entry name" value="UDP-Glycosyltransferase/glycogen phosphorylase"/>
    <property type="match status" value="1"/>
</dbReference>
<reference evidence="4 5" key="1">
    <citation type="submission" date="2018-08" db="EMBL/GenBank/DDBJ databases">
        <title>Lysobacter soli KCTC 22011, whole genome shotgun sequence.</title>
        <authorList>
            <person name="Zhang X."/>
            <person name="Feng G."/>
            <person name="Zhu H."/>
        </authorList>
    </citation>
    <scope>NUCLEOTIDE SEQUENCE [LARGE SCALE GENOMIC DNA]</scope>
    <source>
        <strain evidence="4 5">KCTC 22011</strain>
    </source>
</reference>
<name>A0A3D8VHK6_9GAMM</name>
<dbReference type="InterPro" id="IPR028098">
    <property type="entry name" value="Glyco_trans_4-like_N"/>
</dbReference>
<accession>A0A3D8VHK6</accession>
<dbReference type="CDD" id="cd11579">
    <property type="entry name" value="Glyco_tran_WbsX"/>
    <property type="match status" value="1"/>
</dbReference>
<dbReference type="InterPro" id="IPR029044">
    <property type="entry name" value="Nucleotide-diphossugar_trans"/>
</dbReference>
<dbReference type="Pfam" id="PF00535">
    <property type="entry name" value="Glycos_transf_2"/>
    <property type="match status" value="1"/>
</dbReference>
<gene>
    <name evidence="4" type="ORF">DX912_04840</name>
</gene>
<dbReference type="PANTHER" id="PTHR41244">
    <property type="entry name" value="RHAMNAN SYNTHESIS F"/>
    <property type="match status" value="1"/>
</dbReference>
<dbReference type="EMBL" id="QTJR01000002">
    <property type="protein sequence ID" value="RDY68823.1"/>
    <property type="molecule type" value="Genomic_DNA"/>
</dbReference>
<dbReference type="Gene3D" id="3.40.50.2000">
    <property type="entry name" value="Glycogen Phosphorylase B"/>
    <property type="match status" value="2"/>
</dbReference>
<proteinExistence type="predicted"/>
<protein>
    <submittedName>
        <fullName evidence="4">Glycosyltransferase</fullName>
    </submittedName>
</protein>
<evidence type="ECO:0000313" key="5">
    <source>
        <dbReference type="Proteomes" id="UP000256829"/>
    </source>
</evidence>
<dbReference type="SUPFAM" id="SSF53448">
    <property type="entry name" value="Nucleotide-diphospho-sugar transferases"/>
    <property type="match status" value="1"/>
</dbReference>
<dbReference type="Proteomes" id="UP000256829">
    <property type="component" value="Unassembled WGS sequence"/>
</dbReference>
<sequence length="1396" mass="156263">MGMSDKIKLIKESGYFDEQWYLSEYPDVAAIGLDAVYHYAHFGARLGRHPGPGFDAQWYLSSHADVAEAGLNPLVHYLTHGRFEGREIRGLLRDAGAHRDAAGQADDSNCFTLLPTGKGRLPDLFRLKASETKASVLVISNCESVSEVGAAEGLLRSLGDEFDLIVTCPISLPIKNDNHVSSAHCKRKVTVVYPDRYDASARFLHLVESGSLAKYEFVCWFASPDKVTANDQEVRSVSARLLKDQGVGLASDLIDNTCDSVAPEVRSSLAKFLSRLGRKIPSGAFDVRAGGMLWIDPLLLSQMRALRVSIEEWVAAVRDRHCGKSALASLLKVLADESGMEAVVLRGLRRNNAALKTAAGQKHREVKAIAFYLPQYHPIPENDQWWGPGFTEWRNVTRARPLFRNHYQPRVPSDLGYYDLRLPQVQEAQARLAREHGIHGFCYYYYWFNGRKLLNSPIEQMLINGRPDLPFCVCWANENWTRNWDGQNRHVLLEQDYSLESNRAFIREMIPMMKDPRYIRHHGKPVLLVYRIRVIPNWRETAEMWREECRRAGIGEIHLCAVRFGLEPLEGPPREFGVDSYVLFPPHEAAREDVRAAQIDLNGSFNGELFSYDAVVEADLARFANGYSWPVHRGAMMGWDNTARRLTDSRIFAGATPGRFRHWLKNIVHQESQFNPDDESLLFINAWNEWAEGTYLEPDERFGDGYLKAVKSVLRPPAQEVVATGTSGKLSPRWIRGERTPQEEVPALLLCAHISGHQLFGGERSFLDVLDALVKMSVNVYVTLPSGNNAAYVEEVRRRCVGLYVFPYMQWVKNRQADERVTLAFCDIIAKHGITVVHANTIVLVEPLLAARRMNRIALTHVRELITLDESLRARIDLPVQAIIKTVFERSDYIIANSQATANAFRRIGTTFTVPNAVDPADLDIKNEVNGPVRFAIISSNIPKKGVADFIQVARLCESVENAEFLLIGPDNDQITAWRMEQRAGGLCNVRFLGYKEKPIEAVREANVVLNLSHFSESFGRTVAEALAARRPVIAYDWGALGELVQHGETGFLAPYCDTSAVAAFVAELCRQPERIPEMGEAGRAFIERTCTPKQLHSNLQNSYQAIFAAAHGREFAPPARPVTIVIPVYNACEETRNCLNSVLRHTDLRNVSLLVIDDASTDPAVTELLRDYDSLEEVTIVRNEENLGYTRTVNKGIRLSAEHDVVLLNSDTVVTPQWLEGMRSTTYSAVRIGTTTAMSDNAGAFSFPIPGKSNPRPSWIAGDTYAAQIVSASSGCAPVEVPTGSGFCMYIRRDLLDDIGDFDEVAFPRGYGEENDFCMRALAKGWLNVISPCAFVFHVRSASFGNQKAELVRQGVDVVTRRYPQYAQLTRQAFSSKSFDALREAVDTAVSKMTI</sequence>
<dbReference type="Pfam" id="PF14307">
    <property type="entry name" value="Glyco_tran_WbsX"/>
    <property type="match status" value="1"/>
</dbReference>
<feature type="domain" description="Glycosyl transferase family 1" evidence="1">
    <location>
        <begin position="932"/>
        <end position="1084"/>
    </location>
</feature>
<dbReference type="Gene3D" id="3.90.550.10">
    <property type="entry name" value="Spore Coat Polysaccharide Biosynthesis Protein SpsA, Chain A"/>
    <property type="match status" value="1"/>
</dbReference>
<dbReference type="CDD" id="cd03801">
    <property type="entry name" value="GT4_PimA-like"/>
    <property type="match status" value="1"/>
</dbReference>
<evidence type="ECO:0000259" key="2">
    <source>
        <dbReference type="Pfam" id="PF00535"/>
    </source>
</evidence>
<comment type="caution">
    <text evidence="4">The sequence shown here is derived from an EMBL/GenBank/DDBJ whole genome shotgun (WGS) entry which is preliminary data.</text>
</comment>
<dbReference type="GO" id="GO:0016757">
    <property type="term" value="F:glycosyltransferase activity"/>
    <property type="evidence" value="ECO:0007669"/>
    <property type="project" value="InterPro"/>
</dbReference>
<evidence type="ECO:0000259" key="1">
    <source>
        <dbReference type="Pfam" id="PF00534"/>
    </source>
</evidence>
<feature type="domain" description="Glycosyltransferase 2-like" evidence="2">
    <location>
        <begin position="1124"/>
        <end position="1223"/>
    </location>
</feature>
<dbReference type="InterPro" id="IPR032719">
    <property type="entry name" value="WbsX"/>
</dbReference>
<dbReference type="Pfam" id="PF13439">
    <property type="entry name" value="Glyco_transf_4"/>
    <property type="match status" value="1"/>
</dbReference>
<keyword evidence="5" id="KW-1185">Reference proteome</keyword>
<dbReference type="Gene3D" id="3.20.20.80">
    <property type="entry name" value="Glycosidases"/>
    <property type="match status" value="1"/>
</dbReference>
<dbReference type="Pfam" id="PF00534">
    <property type="entry name" value="Glycos_transf_1"/>
    <property type="match status" value="1"/>
</dbReference>
<evidence type="ECO:0000313" key="4">
    <source>
        <dbReference type="EMBL" id="RDY68823.1"/>
    </source>
</evidence>
<organism evidence="4 5">
    <name type="scientific">Lysobacter soli</name>
    <dbReference type="NCBI Taxonomy" id="453783"/>
    <lineage>
        <taxon>Bacteria</taxon>
        <taxon>Pseudomonadati</taxon>
        <taxon>Pseudomonadota</taxon>
        <taxon>Gammaproteobacteria</taxon>
        <taxon>Lysobacterales</taxon>
        <taxon>Lysobacteraceae</taxon>
        <taxon>Lysobacter</taxon>
    </lineage>
</organism>
<dbReference type="InterPro" id="IPR001173">
    <property type="entry name" value="Glyco_trans_2-like"/>
</dbReference>